<dbReference type="EMBL" id="JASJQH010008367">
    <property type="protein sequence ID" value="KAK9693188.1"/>
    <property type="molecule type" value="Genomic_DNA"/>
</dbReference>
<proteinExistence type="predicted"/>
<comment type="caution">
    <text evidence="1">The sequence shown here is derived from an EMBL/GenBank/DDBJ whole genome shotgun (WGS) entry which is preliminary data.</text>
</comment>
<organism evidence="1 2">
    <name type="scientific">Basidiobolus ranarum</name>
    <dbReference type="NCBI Taxonomy" id="34480"/>
    <lineage>
        <taxon>Eukaryota</taxon>
        <taxon>Fungi</taxon>
        <taxon>Fungi incertae sedis</taxon>
        <taxon>Zoopagomycota</taxon>
        <taxon>Entomophthoromycotina</taxon>
        <taxon>Basidiobolomycetes</taxon>
        <taxon>Basidiobolales</taxon>
        <taxon>Basidiobolaceae</taxon>
        <taxon>Basidiobolus</taxon>
    </lineage>
</organism>
<name>A0ABR2VQ03_9FUNG</name>
<dbReference type="Proteomes" id="UP001479436">
    <property type="component" value="Unassembled WGS sequence"/>
</dbReference>
<protein>
    <submittedName>
        <fullName evidence="1">Uncharacterized protein</fullName>
    </submittedName>
</protein>
<keyword evidence="2" id="KW-1185">Reference proteome</keyword>
<sequence length="62" mass="7152">MPKPVALVSLCASPGAYIPMLARLMRKNEHQQPEQQQGQEKNKMKNKNKNFLACFHYVLCLH</sequence>
<gene>
    <name evidence="1" type="ORF">K7432_014030</name>
</gene>
<accession>A0ABR2VQ03</accession>
<evidence type="ECO:0000313" key="2">
    <source>
        <dbReference type="Proteomes" id="UP001479436"/>
    </source>
</evidence>
<evidence type="ECO:0000313" key="1">
    <source>
        <dbReference type="EMBL" id="KAK9693188.1"/>
    </source>
</evidence>
<reference evidence="1 2" key="1">
    <citation type="submission" date="2023-04" db="EMBL/GenBank/DDBJ databases">
        <title>Genome of Basidiobolus ranarum AG-B5.</title>
        <authorList>
            <person name="Stajich J.E."/>
            <person name="Carter-House D."/>
            <person name="Gryganskyi A."/>
        </authorList>
    </citation>
    <scope>NUCLEOTIDE SEQUENCE [LARGE SCALE GENOMIC DNA]</scope>
    <source>
        <strain evidence="1 2">AG-B5</strain>
    </source>
</reference>